<dbReference type="Proteomes" id="UP000886523">
    <property type="component" value="Unassembled WGS sequence"/>
</dbReference>
<comment type="caution">
    <text evidence="2">The sequence shown here is derived from an EMBL/GenBank/DDBJ whole genome shotgun (WGS) entry which is preliminary data.</text>
</comment>
<reference evidence="2" key="1">
    <citation type="journal article" date="2020" name="Nat. Commun.">
        <title>Large-scale genome sequencing of mycorrhizal fungi provides insights into the early evolution of symbiotic traits.</title>
        <authorList>
            <person name="Miyauchi S."/>
            <person name="Kiss E."/>
            <person name="Kuo A."/>
            <person name="Drula E."/>
            <person name="Kohler A."/>
            <person name="Sanchez-Garcia M."/>
            <person name="Morin E."/>
            <person name="Andreopoulos B."/>
            <person name="Barry K.W."/>
            <person name="Bonito G."/>
            <person name="Buee M."/>
            <person name="Carver A."/>
            <person name="Chen C."/>
            <person name="Cichocki N."/>
            <person name="Clum A."/>
            <person name="Culley D."/>
            <person name="Crous P.W."/>
            <person name="Fauchery L."/>
            <person name="Girlanda M."/>
            <person name="Hayes R.D."/>
            <person name="Keri Z."/>
            <person name="LaButti K."/>
            <person name="Lipzen A."/>
            <person name="Lombard V."/>
            <person name="Magnuson J."/>
            <person name="Maillard F."/>
            <person name="Murat C."/>
            <person name="Nolan M."/>
            <person name="Ohm R.A."/>
            <person name="Pangilinan J."/>
            <person name="Pereira M.F."/>
            <person name="Perotto S."/>
            <person name="Peter M."/>
            <person name="Pfister S."/>
            <person name="Riley R."/>
            <person name="Sitrit Y."/>
            <person name="Stielow J.B."/>
            <person name="Szollosi G."/>
            <person name="Zifcakova L."/>
            <person name="Stursova M."/>
            <person name="Spatafora J.W."/>
            <person name="Tedersoo L."/>
            <person name="Vaario L.M."/>
            <person name="Yamada A."/>
            <person name="Yan M."/>
            <person name="Wang P."/>
            <person name="Xu J."/>
            <person name="Bruns T."/>
            <person name="Baldrian P."/>
            <person name="Vilgalys R."/>
            <person name="Dunand C."/>
            <person name="Henrissat B."/>
            <person name="Grigoriev I.V."/>
            <person name="Hibbett D."/>
            <person name="Nagy L.G."/>
            <person name="Martin F.M."/>
        </authorList>
    </citation>
    <scope>NUCLEOTIDE SEQUENCE</scope>
    <source>
        <strain evidence="2">UP504</strain>
    </source>
</reference>
<proteinExistence type="predicted"/>
<evidence type="ECO:0000256" key="1">
    <source>
        <dbReference type="SAM" id="MobiDB-lite"/>
    </source>
</evidence>
<name>A0A9P6DMD8_9AGAM</name>
<organism evidence="2 3">
    <name type="scientific">Hydnum rufescens UP504</name>
    <dbReference type="NCBI Taxonomy" id="1448309"/>
    <lineage>
        <taxon>Eukaryota</taxon>
        <taxon>Fungi</taxon>
        <taxon>Dikarya</taxon>
        <taxon>Basidiomycota</taxon>
        <taxon>Agaricomycotina</taxon>
        <taxon>Agaricomycetes</taxon>
        <taxon>Cantharellales</taxon>
        <taxon>Hydnaceae</taxon>
        <taxon>Hydnum</taxon>
    </lineage>
</organism>
<evidence type="ECO:0000313" key="3">
    <source>
        <dbReference type="Proteomes" id="UP000886523"/>
    </source>
</evidence>
<dbReference type="EMBL" id="MU129098">
    <property type="protein sequence ID" value="KAF9506797.1"/>
    <property type="molecule type" value="Genomic_DNA"/>
</dbReference>
<evidence type="ECO:0000313" key="2">
    <source>
        <dbReference type="EMBL" id="KAF9506797.1"/>
    </source>
</evidence>
<feature type="region of interest" description="Disordered" evidence="1">
    <location>
        <begin position="137"/>
        <end position="192"/>
    </location>
</feature>
<gene>
    <name evidence="2" type="ORF">BS47DRAFT_1367082</name>
</gene>
<feature type="compositionally biased region" description="Acidic residues" evidence="1">
    <location>
        <begin position="165"/>
        <end position="192"/>
    </location>
</feature>
<dbReference type="AlphaFoldDB" id="A0A9P6DMD8"/>
<keyword evidence="3" id="KW-1185">Reference proteome</keyword>
<protein>
    <submittedName>
        <fullName evidence="2">Uncharacterized protein</fullName>
    </submittedName>
</protein>
<accession>A0A9P6DMD8</accession>
<sequence length="192" mass="21744">MLCTKLDLSKIHLTQRQATQESYETQLILQNLYCKKILCQLQHKEEKAKPKDNISMKLTLETGLLVSCQQTEDLLAHAHENHWKLAEEKQARKEKALASRVAAAAQKAAVTERKQMREEQLAKWNGQVAEWELKVKDWPKGKQKPKHPAKPPMRVTKTTATITDGLEEIVDLDGAEGEEEEGGESEDDGDGY</sequence>